<dbReference type="RefSeq" id="WP_005982515.1">
    <property type="nucleotide sequence ID" value="NZ_BAABXY010000001.1"/>
</dbReference>
<feature type="transmembrane region" description="Helical" evidence="1">
    <location>
        <begin position="74"/>
        <end position="94"/>
    </location>
</feature>
<feature type="transmembrane region" description="Helical" evidence="1">
    <location>
        <begin position="30"/>
        <end position="53"/>
    </location>
</feature>
<name>A0AAX1TRJ2_9FUSO</name>
<dbReference type="EMBL" id="LS483487">
    <property type="protein sequence ID" value="SQJ17179.1"/>
    <property type="molecule type" value="Genomic_DNA"/>
</dbReference>
<feature type="transmembrane region" description="Helical" evidence="1">
    <location>
        <begin position="7"/>
        <end position="24"/>
    </location>
</feature>
<dbReference type="AlphaFoldDB" id="A0AAX1TRJ2"/>
<keyword evidence="1" id="KW-0472">Membrane</keyword>
<evidence type="ECO:0008006" key="4">
    <source>
        <dbReference type="Google" id="ProtNLM"/>
    </source>
</evidence>
<dbReference type="Proteomes" id="UP000249008">
    <property type="component" value="Chromosome 1"/>
</dbReference>
<dbReference type="KEGG" id="ful:C4N20_07010"/>
<evidence type="ECO:0000256" key="1">
    <source>
        <dbReference type="SAM" id="Phobius"/>
    </source>
</evidence>
<gene>
    <name evidence="2" type="ORF">NCTC12112_03293</name>
</gene>
<proteinExistence type="predicted"/>
<accession>A0AAX1TRJ2</accession>
<evidence type="ECO:0000313" key="2">
    <source>
        <dbReference type="EMBL" id="SQJ17179.1"/>
    </source>
</evidence>
<dbReference type="GeneID" id="78454551"/>
<feature type="transmembrane region" description="Helical" evidence="1">
    <location>
        <begin position="100"/>
        <end position="117"/>
    </location>
</feature>
<protein>
    <recommendedName>
        <fullName evidence="4">ATPase</fullName>
    </recommendedName>
</protein>
<sequence>MNDIKRIFKRAAVTTVIILIYGVLVKSEYVYLGMFSGSVMSIFVFYLLCLDIKSIAASENISRKRGFIGYAKRYAIYGIYLGIMAHFFGLPMLLGSAIGLLNVKANILLIILSENILKLRDKYLR</sequence>
<keyword evidence="1" id="KW-0812">Transmembrane</keyword>
<evidence type="ECO:0000313" key="3">
    <source>
        <dbReference type="Proteomes" id="UP000249008"/>
    </source>
</evidence>
<reference evidence="2 3" key="1">
    <citation type="submission" date="2018-06" db="EMBL/GenBank/DDBJ databases">
        <authorList>
            <consortium name="Pathogen Informatics"/>
            <person name="Doyle S."/>
        </authorList>
    </citation>
    <scope>NUCLEOTIDE SEQUENCE [LARGE SCALE GENOMIC DNA]</scope>
    <source>
        <strain evidence="2 3">NCTC12112</strain>
    </source>
</reference>
<organism evidence="2 3">
    <name type="scientific">Fusobacterium ulcerans</name>
    <dbReference type="NCBI Taxonomy" id="861"/>
    <lineage>
        <taxon>Bacteria</taxon>
        <taxon>Fusobacteriati</taxon>
        <taxon>Fusobacteriota</taxon>
        <taxon>Fusobacteriia</taxon>
        <taxon>Fusobacteriales</taxon>
        <taxon>Fusobacteriaceae</taxon>
        <taxon>Fusobacterium</taxon>
    </lineage>
</organism>
<keyword evidence="1" id="KW-1133">Transmembrane helix</keyword>